<keyword evidence="2" id="KW-1185">Reference proteome</keyword>
<sequence>MFLPIPQDVLMHIAEDLSIEPGAGDCLRAFILVLTSKSMRGSIHPDLRNRLLRVMMYFFTGELSELYAASASCAVGPNEPALPSIARLLHVMECPFERACNQSAHSLASATASEGSEAVDASAQTQNASTPPQRSKAQRMGLLLSAQQSCVPLAVPLLSAIKEETGVDPVQCCNVDCKGSKRPGIKWCPHCLGMVWCLDCVDSPSCRVHCSKCSQRGPRCET</sequence>
<accession>A0ABQ7G499</accession>
<dbReference type="EMBL" id="MU070167">
    <property type="protein sequence ID" value="KAF5829384.1"/>
    <property type="molecule type" value="Genomic_DNA"/>
</dbReference>
<protein>
    <submittedName>
        <fullName evidence="1">Uncharacterized protein</fullName>
    </submittedName>
</protein>
<organism evidence="1 2">
    <name type="scientific">Dunaliella salina</name>
    <name type="common">Green alga</name>
    <name type="synonym">Protococcus salinus</name>
    <dbReference type="NCBI Taxonomy" id="3046"/>
    <lineage>
        <taxon>Eukaryota</taxon>
        <taxon>Viridiplantae</taxon>
        <taxon>Chlorophyta</taxon>
        <taxon>core chlorophytes</taxon>
        <taxon>Chlorophyceae</taxon>
        <taxon>CS clade</taxon>
        <taxon>Chlamydomonadales</taxon>
        <taxon>Dunaliellaceae</taxon>
        <taxon>Dunaliella</taxon>
    </lineage>
</organism>
<proteinExistence type="predicted"/>
<dbReference type="Proteomes" id="UP000815325">
    <property type="component" value="Unassembled WGS sequence"/>
</dbReference>
<name>A0ABQ7G499_DUNSA</name>
<comment type="caution">
    <text evidence="1">The sequence shown here is derived from an EMBL/GenBank/DDBJ whole genome shotgun (WGS) entry which is preliminary data.</text>
</comment>
<gene>
    <name evidence="1" type="ORF">DUNSADRAFT_16169</name>
</gene>
<reference evidence="1" key="1">
    <citation type="submission" date="2017-08" db="EMBL/GenBank/DDBJ databases">
        <authorList>
            <person name="Polle J.E."/>
            <person name="Barry K."/>
            <person name="Cushman J."/>
            <person name="Schmutz J."/>
            <person name="Tran D."/>
            <person name="Hathwaick L.T."/>
            <person name="Yim W.C."/>
            <person name="Jenkins J."/>
            <person name="Mckie-Krisberg Z.M."/>
            <person name="Prochnik S."/>
            <person name="Lindquist E."/>
            <person name="Dockter R.B."/>
            <person name="Adam C."/>
            <person name="Molina H."/>
            <person name="Bunkerborg J."/>
            <person name="Jin E."/>
            <person name="Buchheim M."/>
            <person name="Magnuson J."/>
        </authorList>
    </citation>
    <scope>NUCLEOTIDE SEQUENCE</scope>
    <source>
        <strain evidence="1">CCAP 19/18</strain>
    </source>
</reference>
<evidence type="ECO:0000313" key="2">
    <source>
        <dbReference type="Proteomes" id="UP000815325"/>
    </source>
</evidence>
<evidence type="ECO:0000313" key="1">
    <source>
        <dbReference type="EMBL" id="KAF5829384.1"/>
    </source>
</evidence>